<reference evidence="2" key="2">
    <citation type="submission" date="2023-06" db="EMBL/GenBank/DDBJ databases">
        <authorList>
            <consortium name="Lawrence Berkeley National Laboratory"/>
            <person name="Haridas S."/>
            <person name="Hensen N."/>
            <person name="Bonometti L."/>
            <person name="Westerberg I."/>
            <person name="Brannstrom I.O."/>
            <person name="Guillou S."/>
            <person name="Cros-Aarteil S."/>
            <person name="Calhoun S."/>
            <person name="Kuo A."/>
            <person name="Mondo S."/>
            <person name="Pangilinan J."/>
            <person name="Riley R."/>
            <person name="Labutti K."/>
            <person name="Andreopoulos B."/>
            <person name="Lipzen A."/>
            <person name="Chen C."/>
            <person name="Yanf M."/>
            <person name="Daum C."/>
            <person name="Ng V."/>
            <person name="Clum A."/>
            <person name="Steindorff A."/>
            <person name="Ohm R."/>
            <person name="Martin F."/>
            <person name="Silar P."/>
            <person name="Natvig D."/>
            <person name="Lalanne C."/>
            <person name="Gautier V."/>
            <person name="Ament-Velasquez S.L."/>
            <person name="Kruys A."/>
            <person name="Hutchinson M.I."/>
            <person name="Powell A.J."/>
            <person name="Barry K."/>
            <person name="Miller A.N."/>
            <person name="Grigoriev I.V."/>
            <person name="Debuchy R."/>
            <person name="Gladieux P."/>
            <person name="Thoren M.H."/>
            <person name="Johannesson H."/>
        </authorList>
    </citation>
    <scope>NUCLEOTIDE SEQUENCE</scope>
    <source>
        <strain evidence="2">SMH4131-1</strain>
    </source>
</reference>
<proteinExistence type="predicted"/>
<gene>
    <name evidence="2" type="ORF">B0T19DRAFT_248446</name>
</gene>
<dbReference type="Proteomes" id="UP001286456">
    <property type="component" value="Unassembled WGS sequence"/>
</dbReference>
<reference evidence="2" key="1">
    <citation type="journal article" date="2023" name="Mol. Phylogenet. Evol.">
        <title>Genome-scale phylogeny and comparative genomics of the fungal order Sordariales.</title>
        <authorList>
            <person name="Hensen N."/>
            <person name="Bonometti L."/>
            <person name="Westerberg I."/>
            <person name="Brannstrom I.O."/>
            <person name="Guillou S."/>
            <person name="Cros-Aarteil S."/>
            <person name="Calhoun S."/>
            <person name="Haridas S."/>
            <person name="Kuo A."/>
            <person name="Mondo S."/>
            <person name="Pangilinan J."/>
            <person name="Riley R."/>
            <person name="LaButti K."/>
            <person name="Andreopoulos B."/>
            <person name="Lipzen A."/>
            <person name="Chen C."/>
            <person name="Yan M."/>
            <person name="Daum C."/>
            <person name="Ng V."/>
            <person name="Clum A."/>
            <person name="Steindorff A."/>
            <person name="Ohm R.A."/>
            <person name="Martin F."/>
            <person name="Silar P."/>
            <person name="Natvig D.O."/>
            <person name="Lalanne C."/>
            <person name="Gautier V."/>
            <person name="Ament-Velasquez S.L."/>
            <person name="Kruys A."/>
            <person name="Hutchinson M.I."/>
            <person name="Powell A.J."/>
            <person name="Barry K."/>
            <person name="Miller A.N."/>
            <person name="Grigoriev I.V."/>
            <person name="Debuchy R."/>
            <person name="Gladieux P."/>
            <person name="Hiltunen Thoren M."/>
            <person name="Johannesson H."/>
        </authorList>
    </citation>
    <scope>NUCLEOTIDE SEQUENCE</scope>
    <source>
        <strain evidence="2">SMH4131-1</strain>
    </source>
</reference>
<protein>
    <submittedName>
        <fullName evidence="2">Uncharacterized protein</fullName>
    </submittedName>
</protein>
<comment type="caution">
    <text evidence="2">The sequence shown here is derived from an EMBL/GenBank/DDBJ whole genome shotgun (WGS) entry which is preliminary data.</text>
</comment>
<dbReference type="EMBL" id="JAUEPO010000005">
    <property type="protein sequence ID" value="KAK3320796.1"/>
    <property type="molecule type" value="Genomic_DNA"/>
</dbReference>
<accession>A0AAE0IAN7</accession>
<feature type="compositionally biased region" description="Polar residues" evidence="1">
    <location>
        <begin position="180"/>
        <end position="189"/>
    </location>
</feature>
<sequence length="189" mass="20776">MTVSAPLTTFSWPHFTQATPGARVDSDVVPRGVLTQSCKFLVQINHNHSSCTGIELLADMHVQPYWSHVERRKTLRALLVRYGSHQRIAAVKASCTALRRSTLNLRVLVERLDVLVGSIMDQLAAGLNNIPAADGAAADVGDAYLEAELSRVTLLFAWPHTVEPVRVRPPDHKLHRIPRCSSNSSNGGR</sequence>
<evidence type="ECO:0000313" key="2">
    <source>
        <dbReference type="EMBL" id="KAK3320796.1"/>
    </source>
</evidence>
<evidence type="ECO:0000256" key="1">
    <source>
        <dbReference type="SAM" id="MobiDB-lite"/>
    </source>
</evidence>
<name>A0AAE0IAN7_9PEZI</name>
<dbReference type="AlphaFoldDB" id="A0AAE0IAN7"/>
<feature type="region of interest" description="Disordered" evidence="1">
    <location>
        <begin position="169"/>
        <end position="189"/>
    </location>
</feature>
<keyword evidence="3" id="KW-1185">Reference proteome</keyword>
<organism evidence="2 3">
    <name type="scientific">Cercophora scortea</name>
    <dbReference type="NCBI Taxonomy" id="314031"/>
    <lineage>
        <taxon>Eukaryota</taxon>
        <taxon>Fungi</taxon>
        <taxon>Dikarya</taxon>
        <taxon>Ascomycota</taxon>
        <taxon>Pezizomycotina</taxon>
        <taxon>Sordariomycetes</taxon>
        <taxon>Sordariomycetidae</taxon>
        <taxon>Sordariales</taxon>
        <taxon>Lasiosphaeriaceae</taxon>
        <taxon>Cercophora</taxon>
    </lineage>
</organism>
<evidence type="ECO:0000313" key="3">
    <source>
        <dbReference type="Proteomes" id="UP001286456"/>
    </source>
</evidence>